<name>A0A9P6XXP8_RHIOR</name>
<feature type="transmembrane region" description="Helical" evidence="1">
    <location>
        <begin position="92"/>
        <end position="110"/>
    </location>
</feature>
<comment type="caution">
    <text evidence="2">The sequence shown here is derived from an EMBL/GenBank/DDBJ whole genome shotgun (WGS) entry which is preliminary data.</text>
</comment>
<dbReference type="Proteomes" id="UP000717996">
    <property type="component" value="Unassembled WGS sequence"/>
</dbReference>
<dbReference type="PANTHER" id="PTHR28228:SF1">
    <property type="entry name" value="SECRETORY COMPONENT PROTEIN SHR3"/>
    <property type="match status" value="1"/>
</dbReference>
<sequence length="181" mass="20099">MSARDQMQYIKVVLILCSCFFAYGTFWSDWSFDYYFLWANLSEHPTAVSRATLYYTNQLNVPNIIKYIPFANLMIAAVGFAAGLANMTDGNILFDGASLVLMLFAISTYASSVRPGMMAISETTDEKEIITNLKNIAAAHFIIVLAITGIIGLQITYYVLTKRADNAELAATKKTDTKKTN</sequence>
<dbReference type="SMART" id="SM00786">
    <property type="entry name" value="SHR3_chaperone"/>
    <property type="match status" value="1"/>
</dbReference>
<evidence type="ECO:0000256" key="1">
    <source>
        <dbReference type="SAM" id="Phobius"/>
    </source>
</evidence>
<dbReference type="AlphaFoldDB" id="A0A9P6XXP8"/>
<dbReference type="GO" id="GO:0051082">
    <property type="term" value="F:unfolded protein binding"/>
    <property type="evidence" value="ECO:0007669"/>
    <property type="project" value="TreeGrafter"/>
</dbReference>
<keyword evidence="1" id="KW-0812">Transmembrane</keyword>
<dbReference type="InterPro" id="IPR013248">
    <property type="entry name" value="Psh3/Shr3"/>
</dbReference>
<feature type="transmembrane region" description="Helical" evidence="1">
    <location>
        <begin position="137"/>
        <end position="160"/>
    </location>
</feature>
<proteinExistence type="predicted"/>
<reference evidence="2" key="1">
    <citation type="journal article" date="2020" name="Microb. Genom.">
        <title>Genetic diversity of clinical and environmental Mucorales isolates obtained from an investigation of mucormycosis cases among solid organ transplant recipients.</title>
        <authorList>
            <person name="Nguyen M.H."/>
            <person name="Kaul D."/>
            <person name="Muto C."/>
            <person name="Cheng S.J."/>
            <person name="Richter R.A."/>
            <person name="Bruno V.M."/>
            <person name="Liu G."/>
            <person name="Beyhan S."/>
            <person name="Sundermann A.J."/>
            <person name="Mounaud S."/>
            <person name="Pasculle A.W."/>
            <person name="Nierman W.C."/>
            <person name="Driscoll E."/>
            <person name="Cumbie R."/>
            <person name="Clancy C.J."/>
            <person name="Dupont C.L."/>
        </authorList>
    </citation>
    <scope>NUCLEOTIDE SEQUENCE</scope>
    <source>
        <strain evidence="2">GL16</strain>
    </source>
</reference>
<evidence type="ECO:0000313" key="3">
    <source>
        <dbReference type="Proteomes" id="UP000717996"/>
    </source>
</evidence>
<dbReference type="GO" id="GO:0006888">
    <property type="term" value="P:endoplasmic reticulum to Golgi vesicle-mediated transport"/>
    <property type="evidence" value="ECO:0007669"/>
    <property type="project" value="TreeGrafter"/>
</dbReference>
<dbReference type="PANTHER" id="PTHR28228">
    <property type="entry name" value="SECRETORY COMPONENT PROTEIN SHR3"/>
    <property type="match status" value="1"/>
</dbReference>
<feature type="transmembrane region" description="Helical" evidence="1">
    <location>
        <begin position="12"/>
        <end position="30"/>
    </location>
</feature>
<feature type="transmembrane region" description="Helical" evidence="1">
    <location>
        <begin position="64"/>
        <end position="85"/>
    </location>
</feature>
<accession>A0A9P6XXP8</accession>
<dbReference type="GO" id="GO:0005789">
    <property type="term" value="C:endoplasmic reticulum membrane"/>
    <property type="evidence" value="ECO:0007669"/>
    <property type="project" value="TreeGrafter"/>
</dbReference>
<organism evidence="2 3">
    <name type="scientific">Rhizopus oryzae</name>
    <name type="common">Mucormycosis agent</name>
    <name type="synonym">Rhizopus arrhizus var. delemar</name>
    <dbReference type="NCBI Taxonomy" id="64495"/>
    <lineage>
        <taxon>Eukaryota</taxon>
        <taxon>Fungi</taxon>
        <taxon>Fungi incertae sedis</taxon>
        <taxon>Mucoromycota</taxon>
        <taxon>Mucoromycotina</taxon>
        <taxon>Mucoromycetes</taxon>
        <taxon>Mucorales</taxon>
        <taxon>Mucorineae</taxon>
        <taxon>Rhizopodaceae</taxon>
        <taxon>Rhizopus</taxon>
    </lineage>
</organism>
<evidence type="ECO:0000313" key="2">
    <source>
        <dbReference type="EMBL" id="KAG1534476.1"/>
    </source>
</evidence>
<protein>
    <recommendedName>
        <fullName evidence="4">ER membrane protein SH3</fullName>
    </recommendedName>
</protein>
<keyword evidence="1" id="KW-1133">Transmembrane helix</keyword>
<keyword evidence="1" id="KW-0472">Membrane</keyword>
<dbReference type="EMBL" id="JAANIT010003254">
    <property type="protein sequence ID" value="KAG1534476.1"/>
    <property type="molecule type" value="Genomic_DNA"/>
</dbReference>
<dbReference type="Pfam" id="PF08229">
    <property type="entry name" value="SHR3_chaperone"/>
    <property type="match status" value="1"/>
</dbReference>
<dbReference type="OMA" id="ANMLFDG"/>
<gene>
    <name evidence="2" type="ORF">G6F51_012079</name>
</gene>
<evidence type="ECO:0008006" key="4">
    <source>
        <dbReference type="Google" id="ProtNLM"/>
    </source>
</evidence>
<dbReference type="OrthoDB" id="5229808at2759"/>